<dbReference type="SUPFAM" id="SSF49265">
    <property type="entry name" value="Fibronectin type III"/>
    <property type="match status" value="1"/>
</dbReference>
<keyword evidence="2" id="KW-0812">Transmembrane</keyword>
<dbReference type="InterPro" id="IPR013783">
    <property type="entry name" value="Ig-like_fold"/>
</dbReference>
<dbReference type="Gene3D" id="2.20.100.10">
    <property type="entry name" value="Thrombospondin type-1 (TSP1) repeat"/>
    <property type="match status" value="1"/>
</dbReference>
<proteinExistence type="predicted"/>
<name>A0AAV2ZC63_9STRA</name>
<sequence length="565" mass="60345">MTPEVPAHRANGTDVQRIPIDLSGSGSAAVSLIPVNHINTTARVPNATVVDSNSTSAPNISTPAATASHLNRLRSPEVDAAAAAQTNSSSSRMDGSMVGSGSSSNNMTEVATPDPTLPAEVHGVPSNPTLVTAVAHDGRAEVSWKAPEDDGFDPIIQYEVAWFDEQDNSLVGTQTVEQIASTTPMPTVTEPSAAGTNGSAANDTTTTSAPLNLVPTSTIVTHLANGLSYTFKVRAKNVNGYSTWSAKSLAVSPLHPPDLCERVSCSGHGTCFPNYQVDRSRSLQIARQEMAADESDDVARDARCICRPGYSPPDCSVKKSDGQYEWRVSEWSACDSGCGGGKRTREATCHDLTTDAPAPEEALCTQKKPSTTGICNGMECGSKLVSVKYKVEMSYDEVLFSPDSTDAFENAFMTEVSAALQIPRTRLEVTALKRGSIVTFFQILPPSKVGERSLNDVVEDLQQQLSNDSSTLRSKGTFARRVEPGGVKLSFSIADQTAGGGAEDISIAGLIGTVLVLVGFVSLFGWFLRRRHERIVKMQREVEDPKSVIEAPRSEMKRMSIRTMA</sequence>
<dbReference type="CDD" id="cd00063">
    <property type="entry name" value="FN3"/>
    <property type="match status" value="1"/>
</dbReference>
<evidence type="ECO:0000313" key="4">
    <source>
        <dbReference type="EMBL" id="DBA04598.1"/>
    </source>
</evidence>
<organism evidence="4 5">
    <name type="scientific">Lagenidium giganteum</name>
    <dbReference type="NCBI Taxonomy" id="4803"/>
    <lineage>
        <taxon>Eukaryota</taxon>
        <taxon>Sar</taxon>
        <taxon>Stramenopiles</taxon>
        <taxon>Oomycota</taxon>
        <taxon>Peronosporomycetes</taxon>
        <taxon>Pythiales</taxon>
        <taxon>Pythiaceae</taxon>
    </lineage>
</organism>
<dbReference type="EMBL" id="DAKRPA010000006">
    <property type="protein sequence ID" value="DBA04598.1"/>
    <property type="molecule type" value="Genomic_DNA"/>
</dbReference>
<dbReference type="InterPro" id="IPR000884">
    <property type="entry name" value="TSP1_rpt"/>
</dbReference>
<evidence type="ECO:0000313" key="5">
    <source>
        <dbReference type="Proteomes" id="UP001146120"/>
    </source>
</evidence>
<comment type="caution">
    <text evidence="4">The sequence shown here is derived from an EMBL/GenBank/DDBJ whole genome shotgun (WGS) entry which is preliminary data.</text>
</comment>
<evidence type="ECO:0000256" key="2">
    <source>
        <dbReference type="SAM" id="Phobius"/>
    </source>
</evidence>
<keyword evidence="2" id="KW-0472">Membrane</keyword>
<feature type="region of interest" description="Disordered" evidence="1">
    <location>
        <begin position="181"/>
        <end position="209"/>
    </location>
</feature>
<feature type="compositionally biased region" description="Low complexity" evidence="1">
    <location>
        <begin position="80"/>
        <end position="107"/>
    </location>
</feature>
<dbReference type="InterPro" id="IPR036116">
    <property type="entry name" value="FN3_sf"/>
</dbReference>
<accession>A0AAV2ZC63</accession>
<dbReference type="InterPro" id="IPR036383">
    <property type="entry name" value="TSP1_rpt_sf"/>
</dbReference>
<dbReference type="PROSITE" id="PS50092">
    <property type="entry name" value="TSP1"/>
    <property type="match status" value="1"/>
</dbReference>
<dbReference type="SUPFAM" id="SSF82895">
    <property type="entry name" value="TSP-1 type 1 repeat"/>
    <property type="match status" value="1"/>
</dbReference>
<feature type="transmembrane region" description="Helical" evidence="2">
    <location>
        <begin position="505"/>
        <end position="528"/>
    </location>
</feature>
<feature type="region of interest" description="Disordered" evidence="1">
    <location>
        <begin position="79"/>
        <end position="109"/>
    </location>
</feature>
<keyword evidence="2" id="KW-1133">Transmembrane helix</keyword>
<reference evidence="4" key="1">
    <citation type="submission" date="2022-11" db="EMBL/GenBank/DDBJ databases">
        <authorList>
            <person name="Morgan W.R."/>
            <person name="Tartar A."/>
        </authorList>
    </citation>
    <scope>NUCLEOTIDE SEQUENCE</scope>
    <source>
        <strain evidence="4">ARSEF 373</strain>
    </source>
</reference>
<dbReference type="Gene3D" id="2.60.40.10">
    <property type="entry name" value="Immunoglobulins"/>
    <property type="match status" value="1"/>
</dbReference>
<dbReference type="SMART" id="SM00060">
    <property type="entry name" value="FN3"/>
    <property type="match status" value="1"/>
</dbReference>
<keyword evidence="5" id="KW-1185">Reference proteome</keyword>
<evidence type="ECO:0000259" key="3">
    <source>
        <dbReference type="PROSITE" id="PS50853"/>
    </source>
</evidence>
<feature type="domain" description="Fibronectin type-III" evidence="3">
    <location>
        <begin position="124"/>
        <end position="257"/>
    </location>
</feature>
<protein>
    <recommendedName>
        <fullName evidence="3">Fibronectin type-III domain-containing protein</fullName>
    </recommendedName>
</protein>
<dbReference type="Proteomes" id="UP001146120">
    <property type="component" value="Unassembled WGS sequence"/>
</dbReference>
<dbReference type="PROSITE" id="PS50853">
    <property type="entry name" value="FN3"/>
    <property type="match status" value="1"/>
</dbReference>
<reference evidence="4" key="2">
    <citation type="journal article" date="2023" name="Microbiol Resour">
        <title>Decontamination and Annotation of the Draft Genome Sequence of the Oomycete Lagenidium giganteum ARSEF 373.</title>
        <authorList>
            <person name="Morgan W.R."/>
            <person name="Tartar A."/>
        </authorList>
    </citation>
    <scope>NUCLEOTIDE SEQUENCE</scope>
    <source>
        <strain evidence="4">ARSEF 373</strain>
    </source>
</reference>
<dbReference type="Pfam" id="PF19030">
    <property type="entry name" value="TSP1_ADAMTS"/>
    <property type="match status" value="1"/>
</dbReference>
<dbReference type="Pfam" id="PF00041">
    <property type="entry name" value="fn3"/>
    <property type="match status" value="1"/>
</dbReference>
<gene>
    <name evidence="4" type="ORF">N0F65_012181</name>
</gene>
<evidence type="ECO:0000256" key="1">
    <source>
        <dbReference type="SAM" id="MobiDB-lite"/>
    </source>
</evidence>
<dbReference type="InterPro" id="IPR003961">
    <property type="entry name" value="FN3_dom"/>
</dbReference>
<dbReference type="AlphaFoldDB" id="A0AAV2ZC63"/>